<evidence type="ECO:0000313" key="4">
    <source>
        <dbReference type="Proteomes" id="UP001150924"/>
    </source>
</evidence>
<dbReference type="EMBL" id="JAPNKE010000002">
    <property type="protein sequence ID" value="MCY1014041.1"/>
    <property type="molecule type" value="Genomic_DNA"/>
</dbReference>
<dbReference type="PANTHER" id="PTHR22870:SF466">
    <property type="entry name" value="ANKYRIN REPEAT-CONTAINING PROTEIN"/>
    <property type="match status" value="1"/>
</dbReference>
<gene>
    <name evidence="3" type="ORF">OV079_52685</name>
</gene>
<organism evidence="3 4">
    <name type="scientific">Nannocystis pusilla</name>
    <dbReference type="NCBI Taxonomy" id="889268"/>
    <lineage>
        <taxon>Bacteria</taxon>
        <taxon>Pseudomonadati</taxon>
        <taxon>Myxococcota</taxon>
        <taxon>Polyangia</taxon>
        <taxon>Nannocystales</taxon>
        <taxon>Nannocystaceae</taxon>
        <taxon>Nannocystis</taxon>
    </lineage>
</organism>
<evidence type="ECO:0000313" key="3">
    <source>
        <dbReference type="EMBL" id="MCY1014041.1"/>
    </source>
</evidence>
<evidence type="ECO:0000256" key="1">
    <source>
        <dbReference type="ARBA" id="ARBA00022737"/>
    </source>
</evidence>
<accession>A0A9X3F1D0</accession>
<dbReference type="PROSITE" id="PS50012">
    <property type="entry name" value="RCC1_3"/>
    <property type="match status" value="2"/>
</dbReference>
<dbReference type="SUPFAM" id="SSF50985">
    <property type="entry name" value="RCC1/BLIP-II"/>
    <property type="match status" value="1"/>
</dbReference>
<dbReference type="InterPro" id="IPR051210">
    <property type="entry name" value="Ub_ligase/GEF_domain"/>
</dbReference>
<dbReference type="Proteomes" id="UP001150924">
    <property type="component" value="Unassembled WGS sequence"/>
</dbReference>
<feature type="region of interest" description="Disordered" evidence="2">
    <location>
        <begin position="39"/>
        <end position="136"/>
    </location>
</feature>
<sequence length="457" mass="46500">MKAIINTRDAKPRTSRGTLTIARRSTSILLSAVLSHAACGDDGTTSASDTADTTTGTGTTTDDPTAAPTTAIPTTTSTTTGSTDSETGTTEPITSTTIDVTTGTTTLDTTTTTLDTTSTTTSTTADTTTTLDTTTTGAVDDTPPVVALARPFDNVHLASRRLVVTGQASDDTDVVAVDLVVNGEAPVALTIVPGPVLEFSADLRLRRGWNTLELVARDAADNSGSSVRHVHLGVPVAGGAHSLALTNNGAWGFGRNNEGRSASATSSTASSRPPRSASTTRSRCRPTSIIRLRSPRPAPLWSGAATTRASSARRPAPTSRPRRSSICPRSCSSPPASVTASRSPRTARWSFGLNNAGQLGRDGDSLPAVVPGLEDIVAIAAGGTYSLAVDGTGAVWAWGNTDGQLGDGMTVDSPVPKAISMIDAVAVAAGKAHTSPSLRWAAWPPAASTSPASSATA</sequence>
<feature type="compositionally biased region" description="Low complexity" evidence="2">
    <location>
        <begin position="260"/>
        <end position="288"/>
    </location>
</feature>
<dbReference type="InterPro" id="IPR000408">
    <property type="entry name" value="Reg_chr_condens"/>
</dbReference>
<protein>
    <submittedName>
        <fullName evidence="3">Uncharacterized protein</fullName>
    </submittedName>
</protein>
<dbReference type="Gene3D" id="2.60.40.10">
    <property type="entry name" value="Immunoglobulins"/>
    <property type="match status" value="1"/>
</dbReference>
<feature type="compositionally biased region" description="Low complexity" evidence="2">
    <location>
        <begin position="304"/>
        <end position="337"/>
    </location>
</feature>
<name>A0A9X3F1D0_9BACT</name>
<proteinExistence type="predicted"/>
<dbReference type="AlphaFoldDB" id="A0A9X3F1D0"/>
<dbReference type="InterPro" id="IPR013783">
    <property type="entry name" value="Ig-like_fold"/>
</dbReference>
<dbReference type="PANTHER" id="PTHR22870">
    <property type="entry name" value="REGULATOR OF CHROMOSOME CONDENSATION"/>
    <property type="match status" value="1"/>
</dbReference>
<dbReference type="Pfam" id="PF00415">
    <property type="entry name" value="RCC1"/>
    <property type="match status" value="2"/>
</dbReference>
<evidence type="ECO:0000256" key="2">
    <source>
        <dbReference type="SAM" id="MobiDB-lite"/>
    </source>
</evidence>
<comment type="caution">
    <text evidence="3">The sequence shown here is derived from an EMBL/GenBank/DDBJ whole genome shotgun (WGS) entry which is preliminary data.</text>
</comment>
<dbReference type="Gene3D" id="2.130.10.30">
    <property type="entry name" value="Regulator of chromosome condensation 1/beta-lactamase-inhibitor protein II"/>
    <property type="match status" value="1"/>
</dbReference>
<feature type="region of interest" description="Disordered" evidence="2">
    <location>
        <begin position="256"/>
        <end position="345"/>
    </location>
</feature>
<keyword evidence="1" id="KW-0677">Repeat</keyword>
<dbReference type="InterPro" id="IPR009091">
    <property type="entry name" value="RCC1/BLIP-II"/>
</dbReference>
<keyword evidence="4" id="KW-1185">Reference proteome</keyword>
<feature type="compositionally biased region" description="Low complexity" evidence="2">
    <location>
        <begin position="41"/>
        <end position="136"/>
    </location>
</feature>
<reference evidence="3" key="1">
    <citation type="submission" date="2022-11" db="EMBL/GenBank/DDBJ databases">
        <title>Minimal conservation of predation-associated metabolite biosynthetic gene clusters underscores biosynthetic potential of Myxococcota including descriptions for ten novel species: Archangium lansinium sp. nov., Myxococcus landrumus sp. nov., Nannocystis bai.</title>
        <authorList>
            <person name="Ahearne A."/>
            <person name="Stevens C."/>
            <person name="Phillips K."/>
        </authorList>
    </citation>
    <scope>NUCLEOTIDE SEQUENCE</scope>
    <source>
        <strain evidence="3">Na p29</strain>
    </source>
</reference>